<evidence type="ECO:0000313" key="2">
    <source>
        <dbReference type="Proteomes" id="UP001163603"/>
    </source>
</evidence>
<keyword evidence="2" id="KW-1185">Reference proteome</keyword>
<name>A0ACC0Z335_9ROSI</name>
<reference evidence="2" key="1">
    <citation type="journal article" date="2023" name="G3 (Bethesda)">
        <title>Genome assembly and association tests identify interacting loci associated with vigor, precocity, and sex in interspecific pistachio rootstocks.</title>
        <authorList>
            <person name="Palmer W."/>
            <person name="Jacygrad E."/>
            <person name="Sagayaradj S."/>
            <person name="Cavanaugh K."/>
            <person name="Han R."/>
            <person name="Bertier L."/>
            <person name="Beede B."/>
            <person name="Kafkas S."/>
            <person name="Golino D."/>
            <person name="Preece J."/>
            <person name="Michelmore R."/>
        </authorList>
    </citation>
    <scope>NUCLEOTIDE SEQUENCE [LARGE SCALE GENOMIC DNA]</scope>
</reference>
<accession>A0ACC0Z335</accession>
<evidence type="ECO:0000313" key="1">
    <source>
        <dbReference type="EMBL" id="KAJ0045591.1"/>
    </source>
</evidence>
<protein>
    <submittedName>
        <fullName evidence="1">Uncharacterized protein</fullName>
    </submittedName>
</protein>
<organism evidence="1 2">
    <name type="scientific">Pistacia integerrima</name>
    <dbReference type="NCBI Taxonomy" id="434235"/>
    <lineage>
        <taxon>Eukaryota</taxon>
        <taxon>Viridiplantae</taxon>
        <taxon>Streptophyta</taxon>
        <taxon>Embryophyta</taxon>
        <taxon>Tracheophyta</taxon>
        <taxon>Spermatophyta</taxon>
        <taxon>Magnoliopsida</taxon>
        <taxon>eudicotyledons</taxon>
        <taxon>Gunneridae</taxon>
        <taxon>Pentapetalae</taxon>
        <taxon>rosids</taxon>
        <taxon>malvids</taxon>
        <taxon>Sapindales</taxon>
        <taxon>Anacardiaceae</taxon>
        <taxon>Pistacia</taxon>
    </lineage>
</organism>
<dbReference type="Proteomes" id="UP001163603">
    <property type="component" value="Chromosome 3"/>
</dbReference>
<gene>
    <name evidence="1" type="ORF">Pint_05329</name>
</gene>
<proteinExistence type="predicted"/>
<dbReference type="EMBL" id="CM047738">
    <property type="protein sequence ID" value="KAJ0045591.1"/>
    <property type="molecule type" value="Genomic_DNA"/>
</dbReference>
<comment type="caution">
    <text evidence="1">The sequence shown here is derived from an EMBL/GenBank/DDBJ whole genome shotgun (WGS) entry which is preliminary data.</text>
</comment>
<sequence length="382" mass="43190">MVNLRHLINKKCDSLVGMPYGLGHLTNLQTLPLFVVSERITEADRKSKHSGTKELNGLKNLRGKLKIKNLKFEESSKLANLEGKQFLRSLTLDWGRSDDGKVQGIDEVGRSDVGKVQGTDEVVLEGLKPHPNLKEISVRSFMGVKLCDWLSSLTNLTSISIKKCRRCQHIPPLDKFPYLKSLFLSHLDDLEYISEEASNSSSSLSTTFFPSLEQITLYDCPKLRGWWRKLDYEDTELPSFPCLSKLDIQNCPNLILMPLYPSLEELKLLKTSSKPLERTMTMTLMNKGEPSTSSCFSAPLSNLKSMLMIKISDLESLPMDGMKKLTSLVDLKILSCPKITQVDQALKFLPSLRNLKITSHEEGEPEWEGIRGMGLRYIPDWV</sequence>